<dbReference type="EMBL" id="NIDF01000021">
    <property type="protein sequence ID" value="TYJ56643.1"/>
    <property type="molecule type" value="Genomic_DNA"/>
</dbReference>
<feature type="compositionally biased region" description="Basic and acidic residues" evidence="1">
    <location>
        <begin position="598"/>
        <end position="615"/>
    </location>
</feature>
<dbReference type="Pfam" id="PF08737">
    <property type="entry name" value="Rgp1"/>
    <property type="match status" value="1"/>
</dbReference>
<proteinExistence type="predicted"/>
<feature type="region of interest" description="Disordered" evidence="1">
    <location>
        <begin position="630"/>
        <end position="664"/>
    </location>
</feature>
<feature type="region of interest" description="Disordered" evidence="1">
    <location>
        <begin position="124"/>
        <end position="193"/>
    </location>
</feature>
<keyword evidence="3" id="KW-1185">Reference proteome</keyword>
<reference evidence="2 3" key="1">
    <citation type="submission" date="2017-05" db="EMBL/GenBank/DDBJ databases">
        <title>The Genome Sequence of Tsuchiyaea wingfieldii DSM 27421.</title>
        <authorList>
            <person name="Cuomo C."/>
            <person name="Passer A."/>
            <person name="Billmyre B."/>
            <person name="Heitman J."/>
        </authorList>
    </citation>
    <scope>NUCLEOTIDE SEQUENCE [LARGE SCALE GENOMIC DNA]</scope>
    <source>
        <strain evidence="2 3">DSM 27421</strain>
    </source>
</reference>
<feature type="compositionally biased region" description="Low complexity" evidence="1">
    <location>
        <begin position="279"/>
        <end position="297"/>
    </location>
</feature>
<feature type="region of interest" description="Disordered" evidence="1">
    <location>
        <begin position="575"/>
        <end position="615"/>
    </location>
</feature>
<name>A0A5D3B380_9TREE</name>
<gene>
    <name evidence="2" type="ORF">B9479_002573</name>
</gene>
<protein>
    <recommendedName>
        <fullName evidence="4">Rgp1-domain-containing protein</fullName>
    </recommendedName>
</protein>
<organism evidence="2 3">
    <name type="scientific">Cryptococcus floricola</name>
    <dbReference type="NCBI Taxonomy" id="2591691"/>
    <lineage>
        <taxon>Eukaryota</taxon>
        <taxon>Fungi</taxon>
        <taxon>Dikarya</taxon>
        <taxon>Basidiomycota</taxon>
        <taxon>Agaricomycotina</taxon>
        <taxon>Tremellomycetes</taxon>
        <taxon>Tremellales</taxon>
        <taxon>Cryptococcaceae</taxon>
        <taxon>Cryptococcus</taxon>
    </lineage>
</organism>
<evidence type="ECO:0008006" key="4">
    <source>
        <dbReference type="Google" id="ProtNLM"/>
    </source>
</evidence>
<dbReference type="AlphaFoldDB" id="A0A5D3B380"/>
<dbReference type="PANTHER" id="PTHR12507">
    <property type="entry name" value="REDUCED GROWTH PHENOTYPE 1 RGP1, YEAST -RELATED"/>
    <property type="match status" value="1"/>
</dbReference>
<dbReference type="Proteomes" id="UP000322245">
    <property type="component" value="Unassembled WGS sequence"/>
</dbReference>
<feature type="region of interest" description="Disordered" evidence="1">
    <location>
        <begin position="56"/>
        <end position="98"/>
    </location>
</feature>
<feature type="compositionally biased region" description="Polar residues" evidence="1">
    <location>
        <begin position="75"/>
        <end position="84"/>
    </location>
</feature>
<dbReference type="InterPro" id="IPR014848">
    <property type="entry name" value="Rgp1"/>
</dbReference>
<evidence type="ECO:0000313" key="2">
    <source>
        <dbReference type="EMBL" id="TYJ56643.1"/>
    </source>
</evidence>
<comment type="caution">
    <text evidence="2">The sequence shown here is derived from an EMBL/GenBank/DDBJ whole genome shotgun (WGS) entry which is preliminary data.</text>
</comment>
<evidence type="ECO:0000313" key="3">
    <source>
        <dbReference type="Proteomes" id="UP000322245"/>
    </source>
</evidence>
<feature type="compositionally biased region" description="Polar residues" evidence="1">
    <location>
        <begin position="252"/>
        <end position="265"/>
    </location>
</feature>
<sequence length="964" mass="104154">MASYFPSFAAPSPMALAAASTNFDDPHLEVTVTPSASAFYAGETFSATITIRNTRTPSHDAKMPETPLTVPPTAEVSTATSQTRPLPPMDARHPSDAPQLPRRLKQIGAGLPDIPLNGKRFAENAEAGPSGARTPMRIQATPRSPDLDSGYPYSPGANTTFRAPGPSSPQREGPMTFRSPEGWGGKENTMSKELGHQRRARSLALGKGAMSPQELVWALGGQKTPPPLPSRRSRDTQIPAHHPHSRKISIANPITSDTSGQSEDNTPPPLESIIEGQASPSGRPRSSTRPSASRSNSQNDLKQGDRPVSQASPNRPRRPSHNRTPSYQNAYGASFMGIHTDTLPPPPSHPFIREREPRGTTTVLWAYTRLVGHFHPSNTYIPPDPLLPLRAILLHQPVGSGSLLTPGGSSVSNPAGKSSSSSRWQLSFGTGAIGNATQPSLTGSLFGLAKELITGGGGGSLEEERRRVWNMKDLPVLESTRSLMGVDIRLKEGESRDFVYTMPLPTVLPPAHRGKAFRFSYDFVISLSASLPGGGHRQKSKDIVVPIRIWANVSVGHPYRTYDVLHPVIQTKEEGNVQNLEQPDIPSLPASPTPQSQEMRRQSSASDRHRIKNGDTRDSLQAYASHLVDTLKPNGESLQPMSPSKRDVRSRAASPSSPVFRIPATDPIEENTDLLDIAQAHRKGKGSRHRNESFVEGDEELLDEVGHEGGCGEAVEILSRHSPKASYDINKDGHPVSVMTLAKTTYRLGEPVLGIVTFNHPTSIFRVLKFSAYLTSHELIPEPLLPPPVHAGGPEQPNLQTVHAEYHTAYALSAERLAFSLDIPSDATPAFSLAAGEGGKGGLEWRIKLKFTVGVPAHGVPKSHRRSVDHSRKSVDGHAPVSEAVNLIPTKRHRSGDEADNAFYSALQSLNPVIPVSQAYRDAVGPDGGAEWSEMRTEMVECEVPVKVLAGNTAFLVRPAVFVV</sequence>
<feature type="region of interest" description="Disordered" evidence="1">
    <location>
        <begin position="219"/>
        <end position="329"/>
    </location>
</feature>
<evidence type="ECO:0000256" key="1">
    <source>
        <dbReference type="SAM" id="MobiDB-lite"/>
    </source>
</evidence>
<accession>A0A5D3B380</accession>